<dbReference type="Proteomes" id="UP000216802">
    <property type="component" value="Unassembled WGS sequence"/>
</dbReference>
<evidence type="ECO:0000313" key="3">
    <source>
        <dbReference type="Proteomes" id="UP000216802"/>
    </source>
</evidence>
<evidence type="ECO:0000259" key="1">
    <source>
        <dbReference type="Pfam" id="PF14710"/>
    </source>
</evidence>
<dbReference type="Pfam" id="PF14710">
    <property type="entry name" value="Nitr_red_alph_N"/>
    <property type="match status" value="1"/>
</dbReference>
<proteinExistence type="predicted"/>
<comment type="caution">
    <text evidence="2">The sequence shown here is derived from an EMBL/GenBank/DDBJ whole genome shotgun (WGS) entry which is preliminary data.</text>
</comment>
<reference evidence="2 3" key="1">
    <citation type="submission" date="2017-04" db="EMBL/GenBank/DDBJ databases">
        <title>Kefir bacterial isolates.</title>
        <authorList>
            <person name="Kim Y."/>
            <person name="Blasche S."/>
            <person name="Patil K.R."/>
        </authorList>
    </citation>
    <scope>NUCLEOTIDE SEQUENCE [LARGE SCALE GENOMIC DNA]</scope>
    <source>
        <strain evidence="2 3">OG2</strain>
    </source>
</reference>
<accession>A0A269XDU6</accession>
<name>A0A269XDU6_9LACO</name>
<dbReference type="RefSeq" id="WP_179287031.1">
    <property type="nucleotide sequence ID" value="NZ_NCXI01000491.1"/>
</dbReference>
<dbReference type="InterPro" id="IPR028189">
    <property type="entry name" value="Nitr_red_alph_N"/>
</dbReference>
<dbReference type="InterPro" id="IPR044906">
    <property type="entry name" value="Nitr_red_alph_N_sf"/>
</dbReference>
<sequence length="36" mass="4508">MGKFGLNFFKPTEKFNGNWSVLEHKSREWEKMYRER</sequence>
<evidence type="ECO:0000313" key="2">
    <source>
        <dbReference type="EMBL" id="PAK71532.1"/>
    </source>
</evidence>
<organism evidence="2 3">
    <name type="scientific">Lentilactobacillus parakefiri</name>
    <dbReference type="NCBI Taxonomy" id="152332"/>
    <lineage>
        <taxon>Bacteria</taxon>
        <taxon>Bacillati</taxon>
        <taxon>Bacillota</taxon>
        <taxon>Bacilli</taxon>
        <taxon>Lactobacillales</taxon>
        <taxon>Lactobacillaceae</taxon>
        <taxon>Lentilactobacillus</taxon>
    </lineage>
</organism>
<dbReference type="Gene3D" id="4.10.1200.10">
    <property type="entry name" value="nitrate reductase tail"/>
    <property type="match status" value="1"/>
</dbReference>
<dbReference type="EMBL" id="NCXI01000491">
    <property type="protein sequence ID" value="PAK71532.1"/>
    <property type="molecule type" value="Genomic_DNA"/>
</dbReference>
<protein>
    <submittedName>
        <fullName evidence="2">Nitrate reductase Z subunit alpha</fullName>
    </submittedName>
</protein>
<feature type="non-terminal residue" evidence="2">
    <location>
        <position position="36"/>
    </location>
</feature>
<dbReference type="AlphaFoldDB" id="A0A269XDU6"/>
<gene>
    <name evidence="2" type="ORF">B8W98_13320</name>
</gene>
<feature type="domain" description="Nitrate reductase alpha subunit N-terminal" evidence="1">
    <location>
        <begin position="6"/>
        <end position="36"/>
    </location>
</feature>